<accession>A0A672HM53</accession>
<feature type="compositionally biased region" description="Polar residues" evidence="1">
    <location>
        <begin position="229"/>
        <end position="249"/>
    </location>
</feature>
<keyword evidence="3" id="KW-1185">Reference proteome</keyword>
<sequence length="393" mass="42952">MDWVNGNGQEVSGGVTSKPFIFTFVPVVQKLPIKSIISEEWRAEALTRNKEKIVAASPERTTPETMSDAETFKAEKVFIKDSVEGGAGNVSQMPQLKRDYVSVSPAEASPPVRAQSENTPDHADARTASMETAVDKHGGISQRRCHDAAGRAETHKIKLSYKSLAAIPTNTLLLDQQVIDEQIERQDSRCDTLGGAVADTHAEMCSPAQLRQQSEELYAVIDEILANSIPDSSRPSTVKTGKQQSSSFPKSLGRETKYASLCSLYPSSSERKLMDANRTKPGVIRPMTAIPRLTVEDDDLLHPNGFRQSAVSQTSAGRKKMVNMSPEDAGTGFHSGSRSRMWGEERKPDGRSPPFVCDLQITEPEEDVSHSGKDAPGLFSAAERRLEAFKAHI</sequence>
<name>A0A672HM53_SALFA</name>
<reference evidence="2" key="2">
    <citation type="submission" date="2025-08" db="UniProtKB">
        <authorList>
            <consortium name="Ensembl"/>
        </authorList>
    </citation>
    <scope>IDENTIFICATION</scope>
</reference>
<dbReference type="Proteomes" id="UP000472267">
    <property type="component" value="Chromosome 13"/>
</dbReference>
<evidence type="ECO:0000313" key="3">
    <source>
        <dbReference type="Proteomes" id="UP000472267"/>
    </source>
</evidence>
<organism evidence="2 3">
    <name type="scientific">Salarias fasciatus</name>
    <name type="common">Jewelled blenny</name>
    <name type="synonym">Blennius fasciatus</name>
    <dbReference type="NCBI Taxonomy" id="181472"/>
    <lineage>
        <taxon>Eukaryota</taxon>
        <taxon>Metazoa</taxon>
        <taxon>Chordata</taxon>
        <taxon>Craniata</taxon>
        <taxon>Vertebrata</taxon>
        <taxon>Euteleostomi</taxon>
        <taxon>Actinopterygii</taxon>
        <taxon>Neopterygii</taxon>
        <taxon>Teleostei</taxon>
        <taxon>Neoteleostei</taxon>
        <taxon>Acanthomorphata</taxon>
        <taxon>Ovalentaria</taxon>
        <taxon>Blenniimorphae</taxon>
        <taxon>Blenniiformes</taxon>
        <taxon>Blennioidei</taxon>
        <taxon>Blenniidae</taxon>
        <taxon>Salariinae</taxon>
        <taxon>Salarias</taxon>
    </lineage>
</organism>
<evidence type="ECO:0000313" key="2">
    <source>
        <dbReference type="Ensembl" id="ENSSFAP00005030000.1"/>
    </source>
</evidence>
<dbReference type="Ensembl" id="ENSSFAT00005031096.1">
    <property type="protein sequence ID" value="ENSSFAP00005030000.1"/>
    <property type="gene ID" value="ENSSFAG00005015233.1"/>
</dbReference>
<dbReference type="AlphaFoldDB" id="A0A672HM53"/>
<reference evidence="2" key="3">
    <citation type="submission" date="2025-09" db="UniProtKB">
        <authorList>
            <consortium name="Ensembl"/>
        </authorList>
    </citation>
    <scope>IDENTIFICATION</scope>
</reference>
<feature type="compositionally biased region" description="Basic and acidic residues" evidence="1">
    <location>
        <begin position="341"/>
        <end position="350"/>
    </location>
</feature>
<feature type="region of interest" description="Disordered" evidence="1">
    <location>
        <begin position="101"/>
        <end position="123"/>
    </location>
</feature>
<evidence type="ECO:0000256" key="1">
    <source>
        <dbReference type="SAM" id="MobiDB-lite"/>
    </source>
</evidence>
<dbReference type="PANTHER" id="PTHR31514">
    <property type="entry name" value="MUSCULAR LMNA-INTERACTING PROTEIN MLIP"/>
    <property type="match status" value="1"/>
</dbReference>
<dbReference type="InterPro" id="IPR029331">
    <property type="entry name" value="MLIP"/>
</dbReference>
<gene>
    <name evidence="2" type="primary">mlip</name>
</gene>
<reference evidence="2" key="1">
    <citation type="submission" date="2019-06" db="EMBL/GenBank/DDBJ databases">
        <authorList>
            <consortium name="Wellcome Sanger Institute Data Sharing"/>
        </authorList>
    </citation>
    <scope>NUCLEOTIDE SEQUENCE [LARGE SCALE GENOMIC DNA]</scope>
</reference>
<dbReference type="PANTHER" id="PTHR31514:SF1">
    <property type="entry name" value="MUSCULAR LMNA-INTERACTING PROTEIN"/>
    <property type="match status" value="1"/>
</dbReference>
<feature type="region of interest" description="Disordered" evidence="1">
    <location>
        <begin position="229"/>
        <end position="252"/>
    </location>
</feature>
<dbReference type="Pfam" id="PF15274">
    <property type="entry name" value="MLIP"/>
    <property type="match status" value="1"/>
</dbReference>
<proteinExistence type="predicted"/>
<feature type="region of interest" description="Disordered" evidence="1">
    <location>
        <begin position="310"/>
        <end position="357"/>
    </location>
</feature>
<protein>
    <submittedName>
        <fullName evidence="2">Uncharacterized protein</fullName>
    </submittedName>
</protein>